<keyword evidence="8" id="KW-1185">Reference proteome</keyword>
<evidence type="ECO:0000256" key="5">
    <source>
        <dbReference type="ARBA" id="ARBA00023004"/>
    </source>
</evidence>
<dbReference type="CDD" id="cd00207">
    <property type="entry name" value="fer2"/>
    <property type="match status" value="1"/>
</dbReference>
<keyword evidence="5" id="KW-0408">Iron</keyword>
<dbReference type="SMR" id="Q2SYP5"/>
<dbReference type="SUPFAM" id="SSF55447">
    <property type="entry name" value="CO dehydrogenase flavoprotein C-terminal domain-like"/>
    <property type="match status" value="1"/>
</dbReference>
<dbReference type="Gene3D" id="3.30.390.50">
    <property type="entry name" value="CO dehydrogenase flavoprotein, C-terminal domain"/>
    <property type="match status" value="1"/>
</dbReference>
<evidence type="ECO:0000313" key="7">
    <source>
        <dbReference type="EMBL" id="ABC39550.1"/>
    </source>
</evidence>
<dbReference type="PANTHER" id="PTHR45444:SF3">
    <property type="entry name" value="XANTHINE DEHYDROGENASE"/>
    <property type="match status" value="1"/>
</dbReference>
<dbReference type="SUPFAM" id="SSF56176">
    <property type="entry name" value="FAD-binding/transporter-associated domain-like"/>
    <property type="match status" value="1"/>
</dbReference>
<dbReference type="SUPFAM" id="SSF54292">
    <property type="entry name" value="2Fe-2S ferredoxin-like"/>
    <property type="match status" value="1"/>
</dbReference>
<dbReference type="PROSITE" id="PS51257">
    <property type="entry name" value="PROKAR_LIPOPROTEIN"/>
    <property type="match status" value="1"/>
</dbReference>
<dbReference type="GO" id="GO:0071949">
    <property type="term" value="F:FAD binding"/>
    <property type="evidence" value="ECO:0007669"/>
    <property type="project" value="InterPro"/>
</dbReference>
<dbReference type="GO" id="GO:0004854">
    <property type="term" value="F:xanthine dehydrogenase activity"/>
    <property type="evidence" value="ECO:0007669"/>
    <property type="project" value="InterPro"/>
</dbReference>
<dbReference type="InterPro" id="IPR016166">
    <property type="entry name" value="FAD-bd_PCMH"/>
</dbReference>
<dbReference type="InterPro" id="IPR036010">
    <property type="entry name" value="2Fe-2S_ferredoxin-like_sf"/>
</dbReference>
<evidence type="ECO:0000256" key="4">
    <source>
        <dbReference type="ARBA" id="ARBA00023002"/>
    </source>
</evidence>
<dbReference type="InterPro" id="IPR005107">
    <property type="entry name" value="CO_DH_flav_C"/>
</dbReference>
<feature type="domain" description="FAD-binding PCMH-type" evidence="6">
    <location>
        <begin position="286"/>
        <end position="460"/>
    </location>
</feature>
<dbReference type="Pfam" id="PF03450">
    <property type="entry name" value="CO_deh_flav_C"/>
    <property type="match status" value="1"/>
</dbReference>
<dbReference type="InterPro" id="IPR036884">
    <property type="entry name" value="2Fe-2S-bd_dom_sf"/>
</dbReference>
<dbReference type="InterPro" id="IPR036683">
    <property type="entry name" value="CO_DH_flav_C_dom_sf"/>
</dbReference>
<evidence type="ECO:0000256" key="3">
    <source>
        <dbReference type="ARBA" id="ARBA00022827"/>
    </source>
</evidence>
<dbReference type="InterPro" id="IPR016208">
    <property type="entry name" value="Ald_Oxase/xanthine_DH-like"/>
</dbReference>
<evidence type="ECO:0000259" key="6">
    <source>
        <dbReference type="PROSITE" id="PS51387"/>
    </source>
</evidence>
<dbReference type="InterPro" id="IPR014307">
    <property type="entry name" value="Xanthine_DH_ssu"/>
</dbReference>
<dbReference type="SUPFAM" id="SSF47741">
    <property type="entry name" value="CO dehydrogenase ISP C-domain like"/>
    <property type="match status" value="1"/>
</dbReference>
<dbReference type="InterPro" id="IPR002346">
    <property type="entry name" value="Mopterin_DH_FAD-bd"/>
</dbReference>
<dbReference type="PROSITE" id="PS51387">
    <property type="entry name" value="FAD_PCMH"/>
    <property type="match status" value="1"/>
</dbReference>
<organism evidence="7 8">
    <name type="scientific">Burkholderia thailandensis (strain ATCC 700388 / DSM 13276 / CCUG 48851 / CIP 106301 / E264)</name>
    <dbReference type="NCBI Taxonomy" id="271848"/>
    <lineage>
        <taxon>Bacteria</taxon>
        <taxon>Pseudomonadati</taxon>
        <taxon>Pseudomonadota</taxon>
        <taxon>Betaproteobacteria</taxon>
        <taxon>Burkholderiales</taxon>
        <taxon>Burkholderiaceae</taxon>
        <taxon>Burkholderia</taxon>
        <taxon>pseudomallei group</taxon>
    </lineage>
</organism>
<dbReference type="Pfam" id="PF01799">
    <property type="entry name" value="Fer2_2"/>
    <property type="match status" value="1"/>
</dbReference>
<dbReference type="GO" id="GO:0005506">
    <property type="term" value="F:iron ion binding"/>
    <property type="evidence" value="ECO:0007669"/>
    <property type="project" value="InterPro"/>
</dbReference>
<evidence type="ECO:0000313" key="8">
    <source>
        <dbReference type="Proteomes" id="UP000001930"/>
    </source>
</evidence>
<sequence length="592" mass="64736">MRKPNFCMEPVFLQVPLSSVSCKAAYRRSDMSRMRARLWVPEFDGDSVRNMTTTAAAAVRMPFPGVARRRRRDVSPFSRTMQRERRNMSEPIRFYHRRAIREVSGADVTRTVLQYLREDAHCTGTKEGCAEGDCGACTVVVGELNEAGGVAFKAVNACIQFLPTLDGRALFTVEDLRQPDGALHPVQDALVECHGSQCGFCTPGFAMSMWALYEQHGHDAQRADRTTPSRAQIADALTGNLCRCTGYRPIVDAAVRMFDAPPPKVPVDVAALARTLQALRRDDTFHYAHAGQAFDAPRTLDALARLKAEKPAARVLAGSTDVGLWVTKQLRDLGDVLYVGQVPELRRIVERDDWIEIGAGATLEAAYAALAAHYPELAEMWKRFASLPIRNAGTIGGNVANGSPIGDSMPGLIALGARVVLRGGDATRELPLEDLYVGYQKKDMAEHELVVALKVPTRTGARANLRFRTYKLSKRFDSDISAVCAAFAFVADGDAIRAPRIAFGGMAATPKRALRAEAALADAVWDEAAALAAMRALGDDYAPLTDMRATRAYRLETAKNLLYRFWLETRPLDPLPASAVNVREVAAEPAAS</sequence>
<dbReference type="InterPro" id="IPR012675">
    <property type="entry name" value="Beta-grasp_dom_sf"/>
</dbReference>
<keyword evidence="3" id="KW-0274">FAD</keyword>
<keyword evidence="1" id="KW-0285">Flavoprotein</keyword>
<dbReference type="NCBIfam" id="TIGR02963">
    <property type="entry name" value="xanthine_xdhA"/>
    <property type="match status" value="1"/>
</dbReference>
<dbReference type="Gene3D" id="1.10.150.120">
    <property type="entry name" value="[2Fe-2S]-binding domain"/>
    <property type="match status" value="1"/>
</dbReference>
<dbReference type="Gene3D" id="3.10.20.30">
    <property type="match status" value="1"/>
</dbReference>
<reference evidence="7 8" key="1">
    <citation type="journal article" date="2005" name="BMC Genomics">
        <title>Bacterial genome adaptation to niches: divergence of the potential virulence genes in three Burkholderia species of different survival strategies.</title>
        <authorList>
            <person name="Kim H.S."/>
            <person name="Schell M.A."/>
            <person name="Yu Y."/>
            <person name="Ulrich R.L."/>
            <person name="Sarria S.H."/>
            <person name="Nierman W.C."/>
            <person name="DeShazer D."/>
        </authorList>
    </citation>
    <scope>NUCLEOTIDE SEQUENCE [LARGE SCALE GENOMIC DNA]</scope>
    <source>
        <strain evidence="8">ATCC 700388 / DSM 13276 / CCUG 48851 / CIP 106301 / E264</strain>
    </source>
</reference>
<protein>
    <submittedName>
        <fullName evidence="7">Xanthine dehydrogenase, N-terminal subunit</fullName>
    </submittedName>
</protein>
<evidence type="ECO:0000256" key="2">
    <source>
        <dbReference type="ARBA" id="ARBA00022723"/>
    </source>
</evidence>
<dbReference type="Gene3D" id="3.30.43.10">
    <property type="entry name" value="Uridine Diphospho-n-acetylenolpyruvylglucosamine Reductase, domain 2"/>
    <property type="match status" value="1"/>
</dbReference>
<dbReference type="InterPro" id="IPR001041">
    <property type="entry name" value="2Fe-2S_ferredoxin-type"/>
</dbReference>
<dbReference type="PROSITE" id="PS00197">
    <property type="entry name" value="2FE2S_FER_1"/>
    <property type="match status" value="1"/>
</dbReference>
<dbReference type="Gene3D" id="3.30.465.10">
    <property type="match status" value="1"/>
</dbReference>
<proteinExistence type="predicted"/>
<accession>Q2SYP5</accession>
<dbReference type="Pfam" id="PF00941">
    <property type="entry name" value="FAD_binding_5"/>
    <property type="match status" value="1"/>
</dbReference>
<dbReference type="Pfam" id="PF00111">
    <property type="entry name" value="Fer2"/>
    <property type="match status" value="1"/>
</dbReference>
<gene>
    <name evidence="7" type="ordered locus">BTH_I1408</name>
</gene>
<dbReference type="InterPro" id="IPR002888">
    <property type="entry name" value="2Fe-2S-bd"/>
</dbReference>
<evidence type="ECO:0000256" key="1">
    <source>
        <dbReference type="ARBA" id="ARBA00022630"/>
    </source>
</evidence>
<dbReference type="InterPro" id="IPR006058">
    <property type="entry name" value="2Fe2S_fd_BS"/>
</dbReference>
<dbReference type="PANTHER" id="PTHR45444">
    <property type="entry name" value="XANTHINE DEHYDROGENASE"/>
    <property type="match status" value="1"/>
</dbReference>
<dbReference type="InterPro" id="IPR036318">
    <property type="entry name" value="FAD-bd_PCMH-like_sf"/>
</dbReference>
<dbReference type="AlphaFoldDB" id="Q2SYP5"/>
<dbReference type="SMART" id="SM01092">
    <property type="entry name" value="CO_deh_flav_C"/>
    <property type="match status" value="1"/>
</dbReference>
<dbReference type="HOGENOM" id="CLU_001681_9_0_4"/>
<keyword evidence="4" id="KW-0560">Oxidoreductase</keyword>
<dbReference type="InterPro" id="IPR016167">
    <property type="entry name" value="FAD-bd_PCMH_sub1"/>
</dbReference>
<dbReference type="EMBL" id="CP000086">
    <property type="protein sequence ID" value="ABC39550.1"/>
    <property type="molecule type" value="Genomic_DNA"/>
</dbReference>
<dbReference type="KEGG" id="bte:BTH_I1408"/>
<keyword evidence="2" id="KW-0479">Metal-binding</keyword>
<dbReference type="Proteomes" id="UP000001930">
    <property type="component" value="Chromosome I"/>
</dbReference>
<dbReference type="InterPro" id="IPR016169">
    <property type="entry name" value="FAD-bd_PCMH_sub2"/>
</dbReference>
<name>Q2SYP5_BURTA</name>
<dbReference type="GO" id="GO:0051537">
    <property type="term" value="F:2 iron, 2 sulfur cluster binding"/>
    <property type="evidence" value="ECO:0007669"/>
    <property type="project" value="InterPro"/>
</dbReference>